<evidence type="ECO:0000256" key="6">
    <source>
        <dbReference type="ARBA" id="ARBA00023136"/>
    </source>
</evidence>
<evidence type="ECO:0000256" key="1">
    <source>
        <dbReference type="ARBA" id="ARBA00004141"/>
    </source>
</evidence>
<dbReference type="OrthoDB" id="416618at2759"/>
<keyword evidence="11" id="KW-1185">Reference proteome</keyword>
<dbReference type="PANTHER" id="PTHR12185">
    <property type="entry name" value="SID1 TRANSMEMBRANE FAMILY MEMEBER"/>
    <property type="match status" value="1"/>
</dbReference>
<dbReference type="Pfam" id="PF13965">
    <property type="entry name" value="SID-1_RNA_chan"/>
    <property type="match status" value="1"/>
</dbReference>
<keyword evidence="3 9" id="KW-0812">Transmembrane</keyword>
<feature type="transmembrane region" description="Helical" evidence="9">
    <location>
        <begin position="467"/>
        <end position="490"/>
    </location>
</feature>
<dbReference type="EMBL" id="UYJE01008281">
    <property type="protein sequence ID" value="VDI62648.1"/>
    <property type="molecule type" value="Genomic_DNA"/>
</dbReference>
<keyword evidence="4" id="KW-0732">Signal</keyword>
<dbReference type="PANTHER" id="PTHR12185:SF14">
    <property type="entry name" value="CHOLESTEROL UPTAKE PROTEIN 1"/>
    <property type="match status" value="1"/>
</dbReference>
<feature type="transmembrane region" description="Helical" evidence="9">
    <location>
        <begin position="570"/>
        <end position="591"/>
    </location>
</feature>
<dbReference type="Proteomes" id="UP000596742">
    <property type="component" value="Unassembled WGS sequence"/>
</dbReference>
<keyword evidence="6 9" id="KW-0472">Membrane</keyword>
<comment type="similarity">
    <text evidence="2">Belongs to the SID1 family.</text>
</comment>
<comment type="subcellular location">
    <subcellularLocation>
        <location evidence="1">Membrane</location>
        <topology evidence="1">Multi-pass membrane protein</topology>
    </subcellularLocation>
</comment>
<reference evidence="10" key="1">
    <citation type="submission" date="2018-11" db="EMBL/GenBank/DDBJ databases">
        <authorList>
            <person name="Alioto T."/>
            <person name="Alioto T."/>
        </authorList>
    </citation>
    <scope>NUCLEOTIDE SEQUENCE</scope>
</reference>
<keyword evidence="5 9" id="KW-1133">Transmembrane helix</keyword>
<dbReference type="InterPro" id="IPR025958">
    <property type="entry name" value="SID1_TM_fam"/>
</dbReference>
<dbReference type="GO" id="GO:0005886">
    <property type="term" value="C:plasma membrane"/>
    <property type="evidence" value="ECO:0007669"/>
    <property type="project" value="TreeGrafter"/>
</dbReference>
<accession>A0A8B6GE50</accession>
<feature type="transmembrane region" description="Helical" evidence="9">
    <location>
        <begin position="597"/>
        <end position="616"/>
    </location>
</feature>
<evidence type="ECO:0000256" key="3">
    <source>
        <dbReference type="ARBA" id="ARBA00022692"/>
    </source>
</evidence>
<feature type="transmembrane region" description="Helical" evidence="9">
    <location>
        <begin position="628"/>
        <end position="644"/>
    </location>
</feature>
<evidence type="ECO:0000256" key="4">
    <source>
        <dbReference type="ARBA" id="ARBA00022729"/>
    </source>
</evidence>
<sequence length="645" mass="73185">MEIRFQTSSASILSRLYSQKLSVIDGHFGNSYTNQTNENSTIIYKFEYKEIENKTTAVRISIKLLNTADEDFPLLFVARQQRGVISWQLPLPLENIYEYEYASRTLCPLDQQHRKADMKQVMYAEISSMSVKNLNFSLKASKISDFELKPGEVKTLSLTPSEPQYYMYTFQEYRFCYFKVESETGNCPVFDLDKDVEFSGTYQTVTKQGAITVEKKKYMEESFYIVLVLKPKDYECNGIDEIQLPGEERTKHLTLRVYGTISSSKYYIGIVGALAIFGGFYLIAFMIGCCYHGCQKNRGVWIIEEEKSEGEGETDDLLNRSNTLPGSYGATTGNESDVMDRSLHEIQTPSNTTVDIDSVDSSIDFLPDADKEKDVFRTKVRTPSNTTVDTDSVDSSIDFLPDADKEKDVFRTKVRTPSNTTVDTDSVDSSIDFLPDADKEKDVFRTKTILFVVDLARKSRKKVAKSYSLFCRNLAAISIFYGLAVLQLVLTYQKVLNVTGNQDICYYNFDCAHPLGSLTSFNNVFSNVGYILLGILFLILVARRDVIYKKAVQNDRKIGKELGIPQHFGLFYAMGLALVMEGLMSACYHVCPNYSNFQFDTSFMYIIACLCMLKIYQSRHPDISAKAHTSYMFMACVIFIAVIGV</sequence>
<proteinExistence type="inferred from homology"/>
<dbReference type="AlphaFoldDB" id="A0A8B6GE50"/>
<dbReference type="GO" id="GO:0003725">
    <property type="term" value="F:double-stranded RNA binding"/>
    <property type="evidence" value="ECO:0007669"/>
    <property type="project" value="TreeGrafter"/>
</dbReference>
<feature type="compositionally biased region" description="Polar residues" evidence="8">
    <location>
        <begin position="319"/>
        <end position="335"/>
    </location>
</feature>
<feature type="transmembrane region" description="Helical" evidence="9">
    <location>
        <begin position="524"/>
        <end position="542"/>
    </location>
</feature>
<evidence type="ECO:0000313" key="10">
    <source>
        <dbReference type="EMBL" id="VDI62648.1"/>
    </source>
</evidence>
<evidence type="ECO:0000256" key="8">
    <source>
        <dbReference type="SAM" id="MobiDB-lite"/>
    </source>
</evidence>
<comment type="caution">
    <text evidence="10">The sequence shown here is derived from an EMBL/GenBank/DDBJ whole genome shotgun (WGS) entry which is preliminary data.</text>
</comment>
<feature type="region of interest" description="Disordered" evidence="8">
    <location>
        <begin position="311"/>
        <end position="336"/>
    </location>
</feature>
<evidence type="ECO:0000313" key="11">
    <source>
        <dbReference type="Proteomes" id="UP000596742"/>
    </source>
</evidence>
<evidence type="ECO:0008006" key="12">
    <source>
        <dbReference type="Google" id="ProtNLM"/>
    </source>
</evidence>
<evidence type="ECO:0000256" key="9">
    <source>
        <dbReference type="SAM" id="Phobius"/>
    </source>
</evidence>
<evidence type="ECO:0000256" key="7">
    <source>
        <dbReference type="ARBA" id="ARBA00023180"/>
    </source>
</evidence>
<feature type="transmembrane region" description="Helical" evidence="9">
    <location>
        <begin position="266"/>
        <end position="291"/>
    </location>
</feature>
<feature type="non-terminal residue" evidence="10">
    <location>
        <position position="645"/>
    </location>
</feature>
<protein>
    <recommendedName>
        <fullName evidence="12">SID1 transmembrane family member</fullName>
    </recommendedName>
</protein>
<dbReference type="GO" id="GO:0005764">
    <property type="term" value="C:lysosome"/>
    <property type="evidence" value="ECO:0007669"/>
    <property type="project" value="TreeGrafter"/>
</dbReference>
<evidence type="ECO:0000256" key="5">
    <source>
        <dbReference type="ARBA" id="ARBA00022989"/>
    </source>
</evidence>
<organism evidence="10 11">
    <name type="scientific">Mytilus galloprovincialis</name>
    <name type="common">Mediterranean mussel</name>
    <dbReference type="NCBI Taxonomy" id="29158"/>
    <lineage>
        <taxon>Eukaryota</taxon>
        <taxon>Metazoa</taxon>
        <taxon>Spiralia</taxon>
        <taxon>Lophotrochozoa</taxon>
        <taxon>Mollusca</taxon>
        <taxon>Bivalvia</taxon>
        <taxon>Autobranchia</taxon>
        <taxon>Pteriomorphia</taxon>
        <taxon>Mytilida</taxon>
        <taxon>Mytiloidea</taxon>
        <taxon>Mytilidae</taxon>
        <taxon>Mytilinae</taxon>
        <taxon>Mytilus</taxon>
    </lineage>
</organism>
<evidence type="ECO:0000256" key="2">
    <source>
        <dbReference type="ARBA" id="ARBA00006618"/>
    </source>
</evidence>
<gene>
    <name evidence="10" type="ORF">MGAL_10B027758</name>
</gene>
<name>A0A8B6GE50_MYTGA</name>
<dbReference type="GO" id="GO:0051033">
    <property type="term" value="F:RNA transmembrane transporter activity"/>
    <property type="evidence" value="ECO:0007669"/>
    <property type="project" value="TreeGrafter"/>
</dbReference>
<keyword evidence="7" id="KW-0325">Glycoprotein</keyword>